<dbReference type="PATRIC" id="fig|243275.7.peg.2311"/>
<dbReference type="AlphaFoldDB" id="Q73JN9"/>
<dbReference type="KEGG" id="tde:TDE_2443"/>
<organism evidence="2 3">
    <name type="scientific">Treponema denticola (strain ATCC 35405 / DSM 14222 / CIP 103919 / JCM 8153 / KCTC 15104)</name>
    <dbReference type="NCBI Taxonomy" id="243275"/>
    <lineage>
        <taxon>Bacteria</taxon>
        <taxon>Pseudomonadati</taxon>
        <taxon>Spirochaetota</taxon>
        <taxon>Spirochaetia</taxon>
        <taxon>Spirochaetales</taxon>
        <taxon>Treponemataceae</taxon>
        <taxon>Treponema</taxon>
    </lineage>
</organism>
<reference evidence="2 3" key="1">
    <citation type="journal article" date="2004" name="Proc. Natl. Acad. Sci. U.S.A.">
        <title>Comparison of the genome of the oral pathogen Treponema denticola with other spirochete genomes.</title>
        <authorList>
            <person name="Seshadri R."/>
            <person name="Myers G.S."/>
            <person name="Tettelin H."/>
            <person name="Eisen J.A."/>
            <person name="Heidelberg J.F."/>
            <person name="Dodson R.J."/>
            <person name="Davidsen T.M."/>
            <person name="DeBoy R.T."/>
            <person name="Fouts D.E."/>
            <person name="Haft D.H."/>
            <person name="Selengut J."/>
            <person name="Ren Q."/>
            <person name="Brinkac L.M."/>
            <person name="Madupu R."/>
            <person name="Kolonay J."/>
            <person name="Durkin S.A."/>
            <person name="Daugherty S.C."/>
            <person name="Shetty J."/>
            <person name="Shvartsbeyn A."/>
            <person name="Gebregeorgis E."/>
            <person name="Geer K."/>
            <person name="Tsegaye G."/>
            <person name="Malek J."/>
            <person name="Ayodeji B."/>
            <person name="Shatsman S."/>
            <person name="McLeod M.P."/>
            <person name="Smajs D."/>
            <person name="Howell J.K."/>
            <person name="Pal S."/>
            <person name="Amin A."/>
            <person name="Vashisth P."/>
            <person name="McNeill T.Z."/>
            <person name="Xiang Q."/>
            <person name="Sodergren E."/>
            <person name="Baca E."/>
            <person name="Weinstock G.M."/>
            <person name="Norris S.J."/>
            <person name="Fraser C.M."/>
            <person name="Paulsen I.T."/>
        </authorList>
    </citation>
    <scope>NUCLEOTIDE SEQUENCE [LARGE SCALE GENOMIC DNA]</scope>
    <source>
        <strain evidence="3">ATCC 35405 / DSM 14222 / CIP 103919 / JCM 8153 / KCTC 15104</strain>
    </source>
</reference>
<gene>
    <name evidence="2" type="ordered locus">TDE_2443</name>
</gene>
<feature type="chain" id="PRO_5004284889" description="SPOR domain-containing protein" evidence="1">
    <location>
        <begin position="21"/>
        <end position="74"/>
    </location>
</feature>
<dbReference type="EMBL" id="AE017226">
    <property type="protein sequence ID" value="AAS12961.1"/>
    <property type="molecule type" value="Genomic_DNA"/>
</dbReference>
<dbReference type="Proteomes" id="UP000008212">
    <property type="component" value="Chromosome"/>
</dbReference>
<dbReference type="GeneID" id="2739628"/>
<protein>
    <recommendedName>
        <fullName evidence="4">SPOR domain-containing protein</fullName>
    </recommendedName>
</protein>
<evidence type="ECO:0000313" key="2">
    <source>
        <dbReference type="EMBL" id="AAS12961.1"/>
    </source>
</evidence>
<sequence>MKKMLSFLFMFALFGVLVKGQRMTPSGQYQYHSDYFKVNASSAKEAEAIAEGKYNAKFRGYFKIISSKATELKY</sequence>
<keyword evidence="1" id="KW-0732">Signal</keyword>
<evidence type="ECO:0000256" key="1">
    <source>
        <dbReference type="SAM" id="SignalP"/>
    </source>
</evidence>
<evidence type="ECO:0000313" key="3">
    <source>
        <dbReference type="Proteomes" id="UP000008212"/>
    </source>
</evidence>
<accession>Q73JN9</accession>
<dbReference type="HOGENOM" id="CLU_2686716_0_0_12"/>
<feature type="signal peptide" evidence="1">
    <location>
        <begin position="1"/>
        <end position="20"/>
    </location>
</feature>
<name>Q73JN9_TREDE</name>
<keyword evidence="3" id="KW-1185">Reference proteome</keyword>
<proteinExistence type="predicted"/>
<dbReference type="STRING" id="243275.TDE_2443"/>
<dbReference type="PaxDb" id="243275-TDE_2443"/>
<evidence type="ECO:0008006" key="4">
    <source>
        <dbReference type="Google" id="ProtNLM"/>
    </source>
</evidence>
<dbReference type="RefSeq" id="WP_002680385.1">
    <property type="nucleotide sequence ID" value="NC_002967.9"/>
</dbReference>